<evidence type="ECO:0000256" key="12">
    <source>
        <dbReference type="ARBA" id="ARBA00042244"/>
    </source>
</evidence>
<evidence type="ECO:0000256" key="4">
    <source>
        <dbReference type="ARBA" id="ARBA00022475"/>
    </source>
</evidence>
<evidence type="ECO:0000256" key="7">
    <source>
        <dbReference type="ARBA" id="ARBA00023136"/>
    </source>
</evidence>
<dbReference type="PRINTS" id="PR01610">
    <property type="entry name" value="CD36ANTIGEN"/>
</dbReference>
<name>A0A9Q1CJN6_HOLLE</name>
<evidence type="ECO:0000256" key="8">
    <source>
        <dbReference type="ARBA" id="ARBA00023157"/>
    </source>
</evidence>
<proteinExistence type="inferred from homology"/>
<dbReference type="EMBL" id="JAIZAY010000003">
    <property type="protein sequence ID" value="KAJ8045804.1"/>
    <property type="molecule type" value="Genomic_DNA"/>
</dbReference>
<comment type="subcellular location">
    <subcellularLocation>
        <location evidence="2">Cell membrane</location>
        <topology evidence="2">Multi-pass membrane protein</topology>
    </subcellularLocation>
    <subcellularLocation>
        <location evidence="1">Membrane</location>
        <location evidence="1">Caveola</location>
        <topology evidence="1">Multi-pass membrane protein</topology>
    </subcellularLocation>
</comment>
<dbReference type="PANTHER" id="PTHR11923:SF110">
    <property type="entry name" value="SCAVENGER RECEPTOR CLASS B MEMBER 1"/>
    <property type="match status" value="1"/>
</dbReference>
<dbReference type="Proteomes" id="UP001152320">
    <property type="component" value="Chromosome 3"/>
</dbReference>
<organism evidence="15 16">
    <name type="scientific">Holothuria leucospilota</name>
    <name type="common">Black long sea cucumber</name>
    <name type="synonym">Mertensiothuria leucospilota</name>
    <dbReference type="NCBI Taxonomy" id="206669"/>
    <lineage>
        <taxon>Eukaryota</taxon>
        <taxon>Metazoa</taxon>
        <taxon>Echinodermata</taxon>
        <taxon>Eleutherozoa</taxon>
        <taxon>Echinozoa</taxon>
        <taxon>Holothuroidea</taxon>
        <taxon>Aspidochirotacea</taxon>
        <taxon>Aspidochirotida</taxon>
        <taxon>Holothuriidae</taxon>
        <taxon>Holothuria</taxon>
    </lineage>
</organism>
<feature type="transmembrane region" description="Helical" evidence="14">
    <location>
        <begin position="454"/>
        <end position="472"/>
    </location>
</feature>
<evidence type="ECO:0000313" key="15">
    <source>
        <dbReference type="EMBL" id="KAJ8045804.1"/>
    </source>
</evidence>
<sequence>MVMAVGGKKRRWLLFISLIVCGIVVAVCSVILMPMLYTAIIDRVVRNMMVLNPSSAIFQDWVTPPLPLYSSFYIFHVENPDAILEGHKPVLTEKGPYVYRVEVPRDNVTLHCNGTISSTQVYTYVYEPSMSVGPETDEFTMVNPIAVATTIHAKDLSLFVKKKLSEQMERLNETVFMNRSVAEILWGYEDNFIKLANQFITIPGWDTDLFGILWGRNNSGLGVYTVYDGSEDQSILNMFERYNGNTELSWWYSPQANMLNGTDGTMYHPFLDREETIQLFHPDLCRSVSMLYEQDITFKGVPLFKFVLANYTYANGTVYPPNEGFYKSGTSVPSGILRQDPCRLGQPLGLSNPHFYEADPILIDSVEGMNPVREKHESFLALEERMGLPYIFKLRLQVNSLMEPVDGISQVEDVPNVYFPLVWFELAVTADDYIISLYDKGFVMTEKILDSVQWILFSIGIILTLCSAYWCLKWWRNSQTEKGKSQDCTDDVEIDEKFTQKGEKKDADSYHYKNNGYDYDGDTKRKQDDSSS</sequence>
<keyword evidence="8" id="KW-1015">Disulfide bond</keyword>
<keyword evidence="6 14" id="KW-1133">Transmembrane helix</keyword>
<gene>
    <name evidence="15" type="ORF">HOLleu_08889</name>
</gene>
<dbReference type="OrthoDB" id="514335at2759"/>
<evidence type="ECO:0000256" key="5">
    <source>
        <dbReference type="ARBA" id="ARBA00022692"/>
    </source>
</evidence>
<dbReference type="PRINTS" id="PR01609">
    <property type="entry name" value="CD36FAMILY"/>
</dbReference>
<keyword evidence="16" id="KW-1185">Reference proteome</keyword>
<feature type="transmembrane region" description="Helical" evidence="14">
    <location>
        <begin position="12"/>
        <end position="37"/>
    </location>
</feature>
<protein>
    <recommendedName>
        <fullName evidence="11">Scavenger receptor class B member 1</fullName>
    </recommendedName>
    <alternativeName>
        <fullName evidence="12">SR-BI</fullName>
    </alternativeName>
</protein>
<evidence type="ECO:0000256" key="1">
    <source>
        <dbReference type="ARBA" id="ARBA00004189"/>
    </source>
</evidence>
<dbReference type="Pfam" id="PF01130">
    <property type="entry name" value="CD36"/>
    <property type="match status" value="1"/>
</dbReference>
<evidence type="ECO:0000256" key="14">
    <source>
        <dbReference type="SAM" id="Phobius"/>
    </source>
</evidence>
<reference evidence="15" key="1">
    <citation type="submission" date="2021-10" db="EMBL/GenBank/DDBJ databases">
        <title>Tropical sea cucumber genome reveals ecological adaptation and Cuvierian tubules defense mechanism.</title>
        <authorList>
            <person name="Chen T."/>
        </authorList>
    </citation>
    <scope>NUCLEOTIDE SEQUENCE</scope>
    <source>
        <strain evidence="15">Nanhai2018</strain>
        <tissue evidence="15">Muscle</tissue>
    </source>
</reference>
<evidence type="ECO:0000256" key="11">
    <source>
        <dbReference type="ARBA" id="ARBA00040821"/>
    </source>
</evidence>
<keyword evidence="9 15" id="KW-0675">Receptor</keyword>
<dbReference type="InterPro" id="IPR002159">
    <property type="entry name" value="CD36_fam"/>
</dbReference>
<dbReference type="InterPro" id="IPR005428">
    <property type="entry name" value="CD36/SCARB1/SNMP1"/>
</dbReference>
<feature type="compositionally biased region" description="Basic and acidic residues" evidence="13">
    <location>
        <begin position="521"/>
        <end position="532"/>
    </location>
</feature>
<feature type="compositionally biased region" description="Basic and acidic residues" evidence="13">
    <location>
        <begin position="500"/>
        <end position="511"/>
    </location>
</feature>
<keyword evidence="5 14" id="KW-0812">Transmembrane</keyword>
<dbReference type="PANTHER" id="PTHR11923">
    <property type="entry name" value="SCAVENGER RECEPTOR CLASS B TYPE-1 SR-B1"/>
    <property type="match status" value="1"/>
</dbReference>
<feature type="region of interest" description="Disordered" evidence="13">
    <location>
        <begin position="500"/>
        <end position="532"/>
    </location>
</feature>
<evidence type="ECO:0000256" key="13">
    <source>
        <dbReference type="SAM" id="MobiDB-lite"/>
    </source>
</evidence>
<dbReference type="GO" id="GO:0005044">
    <property type="term" value="F:scavenger receptor activity"/>
    <property type="evidence" value="ECO:0007669"/>
    <property type="project" value="TreeGrafter"/>
</dbReference>
<keyword evidence="10" id="KW-0325">Glycoprotein</keyword>
<evidence type="ECO:0000256" key="9">
    <source>
        <dbReference type="ARBA" id="ARBA00023170"/>
    </source>
</evidence>
<evidence type="ECO:0000313" key="16">
    <source>
        <dbReference type="Proteomes" id="UP001152320"/>
    </source>
</evidence>
<dbReference type="GO" id="GO:0005901">
    <property type="term" value="C:caveola"/>
    <property type="evidence" value="ECO:0007669"/>
    <property type="project" value="UniProtKB-SubCell"/>
</dbReference>
<keyword evidence="7 14" id="KW-0472">Membrane</keyword>
<evidence type="ECO:0000256" key="2">
    <source>
        <dbReference type="ARBA" id="ARBA00004651"/>
    </source>
</evidence>
<accession>A0A9Q1CJN6</accession>
<comment type="caution">
    <text evidence="15">The sequence shown here is derived from an EMBL/GenBank/DDBJ whole genome shotgun (WGS) entry which is preliminary data.</text>
</comment>
<dbReference type="GO" id="GO:0005737">
    <property type="term" value="C:cytoplasm"/>
    <property type="evidence" value="ECO:0007669"/>
    <property type="project" value="TreeGrafter"/>
</dbReference>
<comment type="similarity">
    <text evidence="3">Belongs to the CD36 family.</text>
</comment>
<evidence type="ECO:0000256" key="6">
    <source>
        <dbReference type="ARBA" id="ARBA00022989"/>
    </source>
</evidence>
<evidence type="ECO:0000256" key="3">
    <source>
        <dbReference type="ARBA" id="ARBA00010532"/>
    </source>
</evidence>
<keyword evidence="4" id="KW-1003">Cell membrane</keyword>
<dbReference type="AlphaFoldDB" id="A0A9Q1CJN6"/>
<evidence type="ECO:0000256" key="10">
    <source>
        <dbReference type="ARBA" id="ARBA00023180"/>
    </source>
</evidence>